<comment type="subcellular location">
    <subcellularLocation>
        <location evidence="2">Cytoplasm</location>
    </subcellularLocation>
    <subcellularLocation>
        <location evidence="1">Nucleus envelope</location>
    </subcellularLocation>
</comment>
<keyword evidence="6" id="KW-0677">Repeat</keyword>
<dbReference type="Gene3D" id="6.20.200.20">
    <property type="match status" value="4"/>
</dbReference>
<evidence type="ECO:0000256" key="4">
    <source>
        <dbReference type="ARBA" id="ARBA00022490"/>
    </source>
</evidence>
<feature type="domain" description="VWFD" evidence="16">
    <location>
        <begin position="1723"/>
        <end position="1899"/>
    </location>
</feature>
<accession>A0A091DGD8</accession>
<sequence>MATNEHVDCPKGSLPHLCPGLVHAWEISDQLLQIRQDVESCYFAAQTMKMKIQTSFYELPTDSHVSLRDSLLTHIQNLKDLSPVIVTQLALAIADLALQMPSWKGCVQTLVEKYSNDITSLPFLLEILTVLPEEVHSRSLRIGANRRTEIIEDLAFYSSTVVSLLMTCVEKAGTDEKMLMKVFRCLGSWFNLGVLDSNFMANNKLLALLFEVLQQDKTSSNLHEAASDCVCSALYAIENVETNLPLAMQLFQGVLTLETAYHMAVAREDLDKVLNYCRIFTELCETFLEKIVCTPGQGLGDLRTLELLLICAGHPQYEVVEISFNFWYRLGEHLYKTNDEVIHGIFKAYIQRLLHALARHCQLEPDHEGVPEETDDFGEFRMRVSDLVKDLIFLIGSMECFAQLYSTLKEGNPPWEVTEAVLFIMAAIAKSVDPENNPTLVEVLEGVVRLPETVHTAVRYTSIELVGEMSEVVDRNPQFLDPVLGYLMKGLCEKPLASAAAKAIHNICSVCRDHMAQHFNGLLEIARSLDSFMLSPEAAVGLLKGTALVLARLPLDKITECLSELCSVQVMALKKLLSQEPSNGISSDPTVFLDRLAVIFRHTNPIVENGQTHPCQKVIQEIWPVLSETLNKHRADNRIVERCCRCLRFAVRCVGKGSAALLQPLVTQMVNVYHVHQHSCFLYLGSILVDEYGMEEGCRQGLLDMLQALCIPTFQLLEQQNGLQNHPDTVDDLFRLATRFIQRSPVTLLRSQVVIPVLQWAIASTTLDHRDANCSVMRFLRDLIHTGVANDHEDDFELRKELIGQVMNQLGQQLVSQLLHTCCFCLPPYTLPDVAEVLWEIMQVDRPPSVSGFAGCSEGHRSGETWHPEPCVTCTCQAGTVQCQGPSCSKINCLESYTPPGECCPICRPGCEYEGRLYEEGASFLSISNPCLQCSCLPQAAQKVALTGTMAKSGLHLRIPAGSANAWKATSSATSENVPACAHTLPGPSRALVAQCAMNGSIQCEPLPCPPVPCRHPGRVPGQCCPVCNGCEYQGHQYHSQETFSLQESGRCFLCSCQAGEVSCEEQECPVAPCGPSGSGSRLCPACVLNGEEFAEGVQWEPDGQPCTACSCQDGVPGCGAVLCSPPPCQHPTQSPGACCPSCESCTYHGHVYTNGQNFTDPEEPCRACHCELPVPGPRVYSASAASGVQVQLTSNGPAGRSDTFKINGLLHCLWSNTTNNSLVLQGDCILEQQVFMDGQRFSHPRDPCQECHCQEGHARCQPRACPRAPCAHPLPGTCCQSDCSGCAFGGKEYPSGADFSHPSDPCRLCRCLVNASGEEEPGGAGEAGRGLKAQWQNACLPRPASGFIPSRRGRCCRSCDGCLFQGKEFASGERFPLPSAACHECLCWEGSVTCEPRACAPAQCPFPARGDCCPACDGCEYLGESYLSKQDFLDPQEPCNLCTCLGGFVTCSRRPCEPVGCSHPLTPPEHCCPICQGCLYHGITAAPGETLPDPLDPTCSLCTCQEGSVRCQRRQCLPAPCPKPSPGPCFCPVCRSCLAHGEEHPEGSSWVPPDSPCSSCMCHEGVITCAHIQCVSSCAQPHQGPSDCCPRCKEALSNCIEGLLGSELAPPDPCYTCQCQRGHVECHLEECQPLSCPHGWVKVSQNDSCCERCQASTQSCELQGRQVTSRERWAVDACTSCSCVAGTVHCQSQSCPPLSCSPDEAPALSPRSCCPHCLPRPASCMAFGDPHYRTFDGRLLHFQGSCSYVLVKDCRGGDFSVHVTNDDRGRRGVAWTQEVAVLLGDATVQLLQGGTVTVNGCLVALPFLQEPLLYVELRGQTVILHAWPGLQVLWDGRSQVEVRVPGSYRGQTCGLCGNFNGFAQDDLQGPDGLLLPTEAVFGNSWQVPDGPGPGQLCSAGQEVHPCRAAGYRARREANARCGLLKSSSFSRCHAVVPPEPFFAACVYDLCACGPGSLADACLCDALEAYASHCRHAGVTPVWRGPTPCVVGCPLDRGFVFDECGPPCPRTCFNRHIPLGELAAHCVRPCVPGCQCPAGLVEHEAHCIRPEACPPVLLTECPSSTFQALVAEAEEGRDICCNSFSMAQAATPGGPGLPCSSEQALALYQLLFRRPAGLGQLQAALRQVQEGQDCPLELALPAVLLEMEWSRWAQEQLLWDLELLTGAGLGLFWTPWRFRCQRHQAQDTRSQRSQPLGRMGGDSRQQPLDSYREQEPGPLSALDLDEARSDTDPTQEGPGIPEKATPETPRSSRSCCGPLALRTPCLENKRPPSQPPPIIAESPKG</sequence>
<dbReference type="eggNOG" id="KOG2081">
    <property type="taxonomic scope" value="Eukaryota"/>
</dbReference>
<dbReference type="InterPro" id="IPR016024">
    <property type="entry name" value="ARM-type_fold"/>
</dbReference>
<keyword evidence="9" id="KW-1015">Disulfide bond</keyword>
<dbReference type="InterPro" id="IPR057941">
    <property type="entry name" value="TPR_TNPO3_IPO13_2nd"/>
</dbReference>
<feature type="domain" description="VWFC" evidence="15">
    <location>
        <begin position="1227"/>
        <end position="1285"/>
    </location>
</feature>
<gene>
    <name evidence="17" type="ORF">H920_09277</name>
</gene>
<feature type="domain" description="VWFC" evidence="15">
    <location>
        <begin position="1659"/>
        <end position="1719"/>
    </location>
</feature>
<evidence type="ECO:0000256" key="14">
    <source>
        <dbReference type="SAM" id="MobiDB-lite"/>
    </source>
</evidence>
<keyword evidence="18" id="KW-1185">Reference proteome</keyword>
<dbReference type="PROSITE" id="PS50184">
    <property type="entry name" value="VWFC_2"/>
    <property type="match status" value="7"/>
</dbReference>
<evidence type="ECO:0000256" key="13">
    <source>
        <dbReference type="ARBA" id="ARBA00067328"/>
    </source>
</evidence>
<dbReference type="InterPro" id="IPR058537">
    <property type="entry name" value="TPR_TNPO3_IPO13_4th"/>
</dbReference>
<evidence type="ECO:0000256" key="5">
    <source>
        <dbReference type="ARBA" id="ARBA00022553"/>
    </source>
</evidence>
<dbReference type="FunFam" id="1.25.10.10:FF:000079">
    <property type="entry name" value="transportin-3 isoform X1"/>
    <property type="match status" value="1"/>
</dbReference>
<keyword evidence="4" id="KW-0963">Cytoplasm</keyword>
<dbReference type="STRING" id="885580.ENSFDAP00000012175"/>
<comment type="function">
    <text evidence="11">Importin, which transports target proteins into the nucleus. Specifically mediates the nuclear import of splicing factor serine/arginine (SR) proteins, such as RBM4, SFRS1 and SFRS2, by recognizing phosphorylated SR domains. Also mediates the nuclear import of serine/arginine (SR) protein CPSF6, independently of CPSF6 phosphorylation. The nuclear import process is regulated by the small GTPase Ran that partitions between cytoplasm and nucleus in the predominantly GDP- and GTP-bound form, respectively. Importin associates with target cargo proteins in the cytoplasm, and the competitive binding of GTP-bound Ran induces the release of cargos in the nucleus.</text>
</comment>
<name>A0A091DGD8_FUKDA</name>
<dbReference type="InterPro" id="IPR051345">
    <property type="entry name" value="Importin_beta-like_NTR"/>
</dbReference>
<evidence type="ECO:0000256" key="8">
    <source>
        <dbReference type="ARBA" id="ARBA00022990"/>
    </source>
</evidence>
<evidence type="ECO:0000259" key="15">
    <source>
        <dbReference type="PROSITE" id="PS50184"/>
    </source>
</evidence>
<evidence type="ECO:0000256" key="2">
    <source>
        <dbReference type="ARBA" id="ARBA00004496"/>
    </source>
</evidence>
<dbReference type="Pfam" id="PF08389">
    <property type="entry name" value="Xpo1"/>
    <property type="match status" value="1"/>
</dbReference>
<dbReference type="GO" id="GO:0005635">
    <property type="term" value="C:nuclear envelope"/>
    <property type="evidence" value="ECO:0007669"/>
    <property type="project" value="UniProtKB-SubCell"/>
</dbReference>
<dbReference type="InterPro" id="IPR011989">
    <property type="entry name" value="ARM-like"/>
</dbReference>
<dbReference type="PANTHER" id="PTHR12363:SF42">
    <property type="entry name" value="TRANSPORTIN-3"/>
    <property type="match status" value="1"/>
</dbReference>
<dbReference type="Pfam" id="PF00093">
    <property type="entry name" value="VWC"/>
    <property type="match status" value="3"/>
</dbReference>
<dbReference type="Pfam" id="PF24140">
    <property type="entry name" value="TPR_TNPO3_IPO13_3rd"/>
    <property type="match status" value="1"/>
</dbReference>
<feature type="domain" description="VWFC" evidence="15">
    <location>
        <begin position="860"/>
        <end position="908"/>
    </location>
</feature>
<evidence type="ECO:0000256" key="1">
    <source>
        <dbReference type="ARBA" id="ARBA00004259"/>
    </source>
</evidence>
<evidence type="ECO:0000313" key="17">
    <source>
        <dbReference type="EMBL" id="KFO29330.1"/>
    </source>
</evidence>
<evidence type="ECO:0000256" key="11">
    <source>
        <dbReference type="ARBA" id="ARBA00060097"/>
    </source>
</evidence>
<keyword evidence="8" id="KW-0007">Acetylation</keyword>
<dbReference type="PROSITE" id="PS01208">
    <property type="entry name" value="VWFC_1"/>
    <property type="match status" value="4"/>
</dbReference>
<dbReference type="InterPro" id="IPR057942">
    <property type="entry name" value="TPR_TNPO3_IPO13_3rd"/>
</dbReference>
<dbReference type="GO" id="GO:0006606">
    <property type="term" value="P:protein import into nucleus"/>
    <property type="evidence" value="ECO:0007669"/>
    <property type="project" value="TreeGrafter"/>
</dbReference>
<comment type="subunit">
    <text evidence="12">Interacts with (GTP-bound) Ran. Interacts with (phosphorylated) SFRS1 and SFRS2; leading to their nuclear import. Interacts with NUP62. Interacts with RBM4. Interacts with CPSF6, promoting its nuclear import.</text>
</comment>
<keyword evidence="3" id="KW-0813">Transport</keyword>
<dbReference type="InterPro" id="IPR014853">
    <property type="entry name" value="VWF/SSPO/ZAN-like_Cys-rich_dom"/>
</dbReference>
<feature type="domain" description="VWFC" evidence="15">
    <location>
        <begin position="1418"/>
        <end position="1477"/>
    </location>
</feature>
<reference evidence="17 18" key="1">
    <citation type="submission" date="2013-11" db="EMBL/GenBank/DDBJ databases">
        <title>The Damaraland mole rat (Fukomys damarensis) genome and evolution of African mole rats.</title>
        <authorList>
            <person name="Gladyshev V.N."/>
            <person name="Fang X."/>
        </authorList>
    </citation>
    <scope>NUCLEOTIDE SEQUENCE [LARGE SCALE GENOMIC DNA]</scope>
    <source>
        <tissue evidence="17">Liver</tissue>
    </source>
</reference>
<organism evidence="17 18">
    <name type="scientific">Fukomys damarensis</name>
    <name type="common">Damaraland mole rat</name>
    <name type="synonym">Cryptomys damarensis</name>
    <dbReference type="NCBI Taxonomy" id="885580"/>
    <lineage>
        <taxon>Eukaryota</taxon>
        <taxon>Metazoa</taxon>
        <taxon>Chordata</taxon>
        <taxon>Craniata</taxon>
        <taxon>Vertebrata</taxon>
        <taxon>Euteleostomi</taxon>
        <taxon>Mammalia</taxon>
        <taxon>Eutheria</taxon>
        <taxon>Euarchontoglires</taxon>
        <taxon>Glires</taxon>
        <taxon>Rodentia</taxon>
        <taxon>Hystricomorpha</taxon>
        <taxon>Bathyergidae</taxon>
        <taxon>Fukomys</taxon>
    </lineage>
</organism>
<dbReference type="Pfam" id="PF24139">
    <property type="entry name" value="TPR_TNPO3_IPO13_4th"/>
    <property type="match status" value="1"/>
</dbReference>
<evidence type="ECO:0000256" key="9">
    <source>
        <dbReference type="ARBA" id="ARBA00023157"/>
    </source>
</evidence>
<keyword evidence="10" id="KW-0539">Nucleus</keyword>
<dbReference type="GO" id="GO:0005737">
    <property type="term" value="C:cytoplasm"/>
    <property type="evidence" value="ECO:0007669"/>
    <property type="project" value="UniProtKB-SubCell"/>
</dbReference>
<dbReference type="EMBL" id="KN122609">
    <property type="protein sequence ID" value="KFO29330.1"/>
    <property type="molecule type" value="Genomic_DNA"/>
</dbReference>
<dbReference type="SMART" id="SM00214">
    <property type="entry name" value="VWC"/>
    <property type="match status" value="11"/>
</dbReference>
<dbReference type="PANTHER" id="PTHR12363">
    <property type="entry name" value="TRANSPORTIN 3 AND IMPORTIN 13"/>
    <property type="match status" value="1"/>
</dbReference>
<feature type="domain" description="VWFC" evidence="15">
    <location>
        <begin position="1361"/>
        <end position="1418"/>
    </location>
</feature>
<dbReference type="Pfam" id="PF24138">
    <property type="entry name" value="TPR_TNPO3_IPO13_2nd"/>
    <property type="match status" value="1"/>
</dbReference>
<evidence type="ECO:0000256" key="3">
    <source>
        <dbReference type="ARBA" id="ARBA00022448"/>
    </source>
</evidence>
<dbReference type="SMART" id="SM00216">
    <property type="entry name" value="VWD"/>
    <property type="match status" value="1"/>
</dbReference>
<evidence type="ECO:0000256" key="6">
    <source>
        <dbReference type="ARBA" id="ARBA00022737"/>
    </source>
</evidence>
<evidence type="ECO:0000256" key="10">
    <source>
        <dbReference type="ARBA" id="ARBA00023242"/>
    </source>
</evidence>
<dbReference type="SUPFAM" id="SSF57567">
    <property type="entry name" value="Serine protease inhibitors"/>
    <property type="match status" value="1"/>
</dbReference>
<dbReference type="SMART" id="SM00832">
    <property type="entry name" value="C8"/>
    <property type="match status" value="1"/>
</dbReference>
<evidence type="ECO:0000313" key="18">
    <source>
        <dbReference type="Proteomes" id="UP000028990"/>
    </source>
</evidence>
<dbReference type="Gene3D" id="2.10.70.10">
    <property type="entry name" value="Complement Module, domain 1"/>
    <property type="match status" value="5"/>
</dbReference>
<dbReference type="InterPro" id="IPR013598">
    <property type="entry name" value="Exportin-1/Importin-b-like"/>
</dbReference>
<dbReference type="InterPro" id="IPR036084">
    <property type="entry name" value="Ser_inhib-like_sf"/>
</dbReference>
<dbReference type="InterPro" id="IPR001846">
    <property type="entry name" value="VWF_type-D"/>
</dbReference>
<dbReference type="Pfam" id="PF00094">
    <property type="entry name" value="VWD"/>
    <property type="match status" value="1"/>
</dbReference>
<feature type="domain" description="VWFC" evidence="15">
    <location>
        <begin position="1536"/>
        <end position="1594"/>
    </location>
</feature>
<dbReference type="SUPFAM" id="SSF48371">
    <property type="entry name" value="ARM repeat"/>
    <property type="match status" value="1"/>
</dbReference>
<evidence type="ECO:0000256" key="12">
    <source>
        <dbReference type="ARBA" id="ARBA00063116"/>
    </source>
</evidence>
<dbReference type="Proteomes" id="UP000028990">
    <property type="component" value="Unassembled WGS sequence"/>
</dbReference>
<dbReference type="CDD" id="cd19941">
    <property type="entry name" value="TIL"/>
    <property type="match status" value="1"/>
</dbReference>
<dbReference type="Pfam" id="PF23334">
    <property type="entry name" value="VWC2L_2nd"/>
    <property type="match status" value="1"/>
</dbReference>
<feature type="region of interest" description="Disordered" evidence="14">
    <location>
        <begin position="2184"/>
        <end position="2285"/>
    </location>
</feature>
<keyword evidence="7" id="KW-0653">Protein transport</keyword>
<protein>
    <recommendedName>
        <fullName evidence="13">Transportin-3</fullName>
    </recommendedName>
</protein>
<dbReference type="PROSITE" id="PS51233">
    <property type="entry name" value="VWFD"/>
    <property type="match status" value="1"/>
</dbReference>
<feature type="domain" description="VWFC" evidence="15">
    <location>
        <begin position="1085"/>
        <end position="1144"/>
    </location>
</feature>
<dbReference type="InterPro" id="IPR001007">
    <property type="entry name" value="VWF_dom"/>
</dbReference>
<keyword evidence="5" id="KW-0597">Phosphoprotein</keyword>
<evidence type="ECO:0000256" key="7">
    <source>
        <dbReference type="ARBA" id="ARBA00022927"/>
    </source>
</evidence>
<evidence type="ECO:0000259" key="16">
    <source>
        <dbReference type="PROSITE" id="PS51233"/>
    </source>
</evidence>
<dbReference type="SUPFAM" id="SSF57603">
    <property type="entry name" value="FnI-like domain"/>
    <property type="match status" value="10"/>
</dbReference>
<dbReference type="Gene3D" id="1.25.10.10">
    <property type="entry name" value="Leucine-rich Repeat Variant"/>
    <property type="match status" value="1"/>
</dbReference>
<proteinExistence type="predicted"/>